<dbReference type="PANTHER" id="PTHR24186">
    <property type="entry name" value="PROTEIN PHOSPHATASE 1 REGULATORY SUBUNIT"/>
    <property type="match status" value="1"/>
</dbReference>
<dbReference type="InterPro" id="IPR036770">
    <property type="entry name" value="Ankyrin_rpt-contain_sf"/>
</dbReference>
<evidence type="ECO:0000256" key="3">
    <source>
        <dbReference type="PROSITE-ProRule" id="PRU00023"/>
    </source>
</evidence>
<dbReference type="PROSITE" id="PS50297">
    <property type="entry name" value="ANK_REP_REGION"/>
    <property type="match status" value="1"/>
</dbReference>
<accession>A0A835D688</accession>
<dbReference type="SMART" id="SM00248">
    <property type="entry name" value="ANK"/>
    <property type="match status" value="4"/>
</dbReference>
<dbReference type="PROSITE" id="PS50088">
    <property type="entry name" value="ANK_REPEAT"/>
    <property type="match status" value="2"/>
</dbReference>
<feature type="repeat" description="ANK" evidence="3">
    <location>
        <begin position="217"/>
        <end position="249"/>
    </location>
</feature>
<keyword evidence="5" id="KW-1185">Reference proteome</keyword>
<evidence type="ECO:0000313" key="4">
    <source>
        <dbReference type="EMBL" id="KAF8392038.1"/>
    </source>
</evidence>
<dbReference type="AlphaFoldDB" id="A0A835D688"/>
<feature type="repeat" description="ANK" evidence="3">
    <location>
        <begin position="68"/>
        <end position="100"/>
    </location>
</feature>
<dbReference type="SUPFAM" id="SSF48403">
    <property type="entry name" value="Ankyrin repeat"/>
    <property type="match status" value="1"/>
</dbReference>
<gene>
    <name evidence="4" type="ORF">HHK36_022378</name>
</gene>
<dbReference type="OrthoDB" id="194358at2759"/>
<proteinExistence type="predicted"/>
<dbReference type="Pfam" id="PF00023">
    <property type="entry name" value="Ank"/>
    <property type="match status" value="1"/>
</dbReference>
<evidence type="ECO:0000256" key="1">
    <source>
        <dbReference type="ARBA" id="ARBA00022737"/>
    </source>
</evidence>
<dbReference type="Pfam" id="PF12796">
    <property type="entry name" value="Ank_2"/>
    <property type="match status" value="1"/>
</dbReference>
<reference evidence="4 5" key="1">
    <citation type="submission" date="2020-04" db="EMBL/GenBank/DDBJ databases">
        <title>Plant Genome Project.</title>
        <authorList>
            <person name="Zhang R.-G."/>
        </authorList>
    </citation>
    <scope>NUCLEOTIDE SEQUENCE [LARGE SCALE GENOMIC DNA]</scope>
    <source>
        <strain evidence="4">YNK0</strain>
        <tissue evidence="4">Leaf</tissue>
    </source>
</reference>
<comment type="caution">
    <text evidence="4">The sequence shown here is derived from an EMBL/GenBank/DDBJ whole genome shotgun (WGS) entry which is preliminary data.</text>
</comment>
<sequence length="280" mass="30760">MDLRLYKTATSGNVDLFKKLAGENLNLLLNETPLENTVLHLAAKVGHEDLVKEGCEKCESLLAKTNSKGDTALHIAARSGHLSIVNFPVEKSISVSTSIDVERGNQTNIIPGIQNQGNNTVLHEALRYHHSKVAKVLMEKCPILWGVVNEAAGNGNTRTTLEIYPDVVDLIDNKGQNAIQVCIGNYKKDMQGYNQDVLNCFMSMVWHDDLLNQPDIDGNTPLHLAVVNRSPGMVSSMLKNRGRIDTVAMNKDNFTPLDLALSGINPIPEEVLFSFHAPKV</sequence>
<evidence type="ECO:0000256" key="2">
    <source>
        <dbReference type="ARBA" id="ARBA00023043"/>
    </source>
</evidence>
<dbReference type="Gene3D" id="1.25.40.20">
    <property type="entry name" value="Ankyrin repeat-containing domain"/>
    <property type="match status" value="2"/>
</dbReference>
<dbReference type="Proteomes" id="UP000655225">
    <property type="component" value="Unassembled WGS sequence"/>
</dbReference>
<dbReference type="EMBL" id="JABCRI010000016">
    <property type="protein sequence ID" value="KAF8392038.1"/>
    <property type="molecule type" value="Genomic_DNA"/>
</dbReference>
<evidence type="ECO:0000313" key="5">
    <source>
        <dbReference type="Proteomes" id="UP000655225"/>
    </source>
</evidence>
<keyword evidence="1" id="KW-0677">Repeat</keyword>
<name>A0A835D688_TETSI</name>
<protein>
    <submittedName>
        <fullName evidence="4">Uncharacterized protein</fullName>
    </submittedName>
</protein>
<organism evidence="4 5">
    <name type="scientific">Tetracentron sinense</name>
    <name type="common">Spur-leaf</name>
    <dbReference type="NCBI Taxonomy" id="13715"/>
    <lineage>
        <taxon>Eukaryota</taxon>
        <taxon>Viridiplantae</taxon>
        <taxon>Streptophyta</taxon>
        <taxon>Embryophyta</taxon>
        <taxon>Tracheophyta</taxon>
        <taxon>Spermatophyta</taxon>
        <taxon>Magnoliopsida</taxon>
        <taxon>Trochodendrales</taxon>
        <taxon>Trochodendraceae</taxon>
        <taxon>Tetracentron</taxon>
    </lineage>
</organism>
<dbReference type="InterPro" id="IPR002110">
    <property type="entry name" value="Ankyrin_rpt"/>
</dbReference>
<dbReference type="PANTHER" id="PTHR24186:SF50">
    <property type="entry name" value="ANKYRIN REPEAT-CONTAINING PROTEIN ITN1-LIKE ISOFORM X1"/>
    <property type="match status" value="1"/>
</dbReference>
<keyword evidence="2 3" id="KW-0040">ANK repeat</keyword>
<dbReference type="GO" id="GO:0005886">
    <property type="term" value="C:plasma membrane"/>
    <property type="evidence" value="ECO:0007669"/>
    <property type="project" value="TreeGrafter"/>
</dbReference>